<keyword evidence="1" id="KW-0433">Leucine-rich repeat</keyword>
<dbReference type="InterPro" id="IPR032675">
    <property type="entry name" value="LRR_dom_sf"/>
</dbReference>
<dbReference type="Pfam" id="PF14580">
    <property type="entry name" value="LRR_9"/>
    <property type="match status" value="1"/>
</dbReference>
<evidence type="ECO:0000313" key="6">
    <source>
        <dbReference type="Proteomes" id="UP000694545"/>
    </source>
</evidence>
<evidence type="ECO:0000256" key="4">
    <source>
        <dbReference type="SAM" id="MobiDB-lite"/>
    </source>
</evidence>
<dbReference type="Proteomes" id="UP000694545">
    <property type="component" value="Unplaced"/>
</dbReference>
<dbReference type="SMART" id="SM00365">
    <property type="entry name" value="LRR_SD22"/>
    <property type="match status" value="3"/>
</dbReference>
<evidence type="ECO:0000256" key="1">
    <source>
        <dbReference type="ARBA" id="ARBA00022614"/>
    </source>
</evidence>
<dbReference type="InterPro" id="IPR003591">
    <property type="entry name" value="Leu-rich_rpt_typical-subtyp"/>
</dbReference>
<evidence type="ECO:0000256" key="3">
    <source>
        <dbReference type="SAM" id="Coils"/>
    </source>
</evidence>
<keyword evidence="6" id="KW-1185">Reference proteome</keyword>
<dbReference type="InterPro" id="IPR001611">
    <property type="entry name" value="Leu-rich_rpt"/>
</dbReference>
<feature type="coiled-coil region" evidence="3">
    <location>
        <begin position="414"/>
        <end position="521"/>
    </location>
</feature>
<keyword evidence="3" id="KW-0175">Coiled coil</keyword>
<reference evidence="5" key="2">
    <citation type="submission" date="2025-09" db="UniProtKB">
        <authorList>
            <consortium name="Ensembl"/>
        </authorList>
    </citation>
    <scope>IDENTIFICATION</scope>
</reference>
<reference evidence="5" key="1">
    <citation type="submission" date="2025-08" db="UniProtKB">
        <authorList>
            <consortium name="Ensembl"/>
        </authorList>
    </citation>
    <scope>IDENTIFICATION</scope>
</reference>
<feature type="coiled-coil region" evidence="3">
    <location>
        <begin position="1369"/>
        <end position="1438"/>
    </location>
</feature>
<feature type="compositionally biased region" description="Basic and acidic residues" evidence="4">
    <location>
        <begin position="1159"/>
        <end position="1173"/>
    </location>
</feature>
<dbReference type="Gene3D" id="3.80.10.10">
    <property type="entry name" value="Ribonuclease Inhibitor"/>
    <property type="match status" value="2"/>
</dbReference>
<dbReference type="PROSITE" id="PS51450">
    <property type="entry name" value="LRR"/>
    <property type="match status" value="4"/>
</dbReference>
<feature type="compositionally biased region" description="Basic and acidic residues" evidence="4">
    <location>
        <begin position="2031"/>
        <end position="2041"/>
    </location>
</feature>
<feature type="coiled-coil region" evidence="3">
    <location>
        <begin position="1897"/>
        <end position="2010"/>
    </location>
</feature>
<dbReference type="PANTHER" id="PTHR45973:SF36">
    <property type="entry name" value="CENTRIOLIN"/>
    <property type="match status" value="1"/>
</dbReference>
<keyword evidence="2" id="KW-0677">Repeat</keyword>
<feature type="region of interest" description="Disordered" evidence="4">
    <location>
        <begin position="1103"/>
        <end position="1180"/>
    </location>
</feature>
<feature type="coiled-coil region" evidence="3">
    <location>
        <begin position="247"/>
        <end position="323"/>
    </location>
</feature>
<feature type="region of interest" description="Disordered" evidence="4">
    <location>
        <begin position="2021"/>
        <end position="2041"/>
    </location>
</feature>
<feature type="compositionally biased region" description="Polar residues" evidence="4">
    <location>
        <begin position="2135"/>
        <end position="2150"/>
    </location>
</feature>
<dbReference type="SUPFAM" id="SSF52075">
    <property type="entry name" value="Outer arm dynein light chain 1"/>
    <property type="match status" value="1"/>
</dbReference>
<sequence>MESGSRCLFLSMTTVTLSCKTRVPGLWPSRSFGVCIKTSAGLQVAHSFCQRHKEGSQAPGIRYITEPLINKLSKQENVARVTALNLSLAKDGGKKFKYIENLEKCEKLEVLNLSHNLIEKVEKLDKLLKLCDLNLSYNKISKIEGIEHLHNLQKLNLAGNEIEHVPVWMGKKLRSLRILNLRKNKISSVGDFIAKLKPLKNLTSLFLSDNPVANLPHYRPFTIFHLRSLEDLEGQPVTDCDREEATERFNLEEIENLEKDLEKAMKELEDLNNKQSDLLEKLQQQEDLNKSLKQNHLRQKQSCKDLESELETKNELLKQKTVELTRACQKQYELEQELAFYKIDAKFEPLGYYPAEDVDLDDVPGESPYIGKARYKRNMYAVEGYIPSKAQKLQVGSLGQEEQQNNQQLKLNLLQSLDLQLQEKEKQMKGAQEKLSELHSEAVNAEQRVLKATEELRQLQDAVAQKKMLEVEKDCLRQKLSNKILLLSQLKGEALELEKQMEQQKQEMAKKEEEVEGLQIFTDSLDPKDPKHAHMKAQKASKEQQLDMMSKHYKELETCLDDMLSRIARETEEIRDLEQQLTDGQIAVNDALKKDLEAIIIGLQEYLETVKGQAKQTSDECKELRKDKEALLQKLEELEDEKNQLEIVAMDAENMRKEIADLELALHEQREVNQELQEAQGELGAYEAELEAELKARDSEISQHTEELERIKQLSQLEHSALQAELDKERQALENALTKAHLSEEKEQENSKLLSQLKQLQRENNSLKQQLQETKNQLNRAVDHLIHPEEVLARVSELKKALRTGAEIRCHNPKDILGKSLADLQKQFGEILARSQQETEAAQARERGLQEEMASRQARLEEAHEKHKLACSKAAEAKIKSEKKQNEARVRQLEDEIQHLSEQLKSMEEIQGLTDQQLQEAEEEKGRMIAQLEDLENRKKVEDARVQMQFLSLNEELKELKEAVSASERQATAELCAATDQLRALHGTVGKINQWRSQELEDAEKMSMQASQAADALARAEAEIELLQRLLKEKEEQVCGLPHSLHDAKECSIEGQERNVSSKEIGSILDEIAALRHAVSHQNDAIARLLDPLKWKGHSYYIPSSSQASTPASQSTKDSGVGLQCPMPTSVNKVHAEGERGKKKHSISPAGRGCRLHSTGRDGLQESPHRSAPHDGSYLPPPGSVIYTLLPDGAPAPQGTVVYGPPPPPGPACGGQLAPTTVIYGSPPPGAQLVHSPLPAHCSVPLVPVGVLHCNIPEHHNLENKILSLEGSIDKLMSQRPEGACPAASHHRQHKQTEELRQGIQDLLSEREELEHQVTELRRVAQKRNRRKDFIDGCMSGIISELELEKSLQHHGSIVDEIECIEKTLLKRRAELREADRLLAEAENELETTQGKTKDVIQKYNSSKQHLSWTEKEAEELERRAQEMAVRLVKADQQLRLLRAGAKDLEQHKMQQEGILKEINKVVSAKDYEFQSLSQKIEILTESLQKLQADIQVAEGNEDHHLQILKEAENILQSKKSELERLKDQTATQQEELRHLDQLLDQKKEELRLLQESIVRRSADLTEVLKEGEAEVAEKWQQIKEVKSFLADLSVQKGELSAQLSEKRSQLSLITQGIRKENENLQDTLGLIMKHKTELKHILETLQLESSELEGLKLQHNQKLNELQKMHTEILEGKLELENLQRASQQERGEMELQRQLLERMQQDVKQLNSHLCTLQKSIQALNKQKQQLEENCESLEQKLSQTERALASAEESNTVAQAEREKMDSAARKLQLDIDQLQNHKASLYGDVADLQKDLQEKIQQEERKWEDCTAKLQDQKQRLEEELAEQQRLLEQTAMRIQGAEEQIRKLQEEESCYSVLKETISKTRHQVSEQEVKLREKAAEACSLQRELELSKARENMLQHKIQAERKKAEKHIAGLKEAIQTQRAQLERALHEQKQENQCLQEEMASVEQVAQDNHQRAKQLMRNLGQIQEEYLQLQSQMKSQEDLEKRQKEMKGTVKMLKLEVRDKMRTCLKDLSQSPPEANSEAKGRTQSDLESLKENYPFTDKESRMLCFDEKLDLSKVHIMDEQWRGKARREQLQHREDWLKAQLRQCMSKQVEVLIKGKQQTEGTLHSLKRQVDVLDELVSSASTDSPFQSLNSSGFTASLHEESMASNRSKNRLGDS</sequence>
<organism evidence="5 6">
    <name type="scientific">Varanus komodoensis</name>
    <name type="common">Komodo dragon</name>
    <dbReference type="NCBI Taxonomy" id="61221"/>
    <lineage>
        <taxon>Eukaryota</taxon>
        <taxon>Metazoa</taxon>
        <taxon>Chordata</taxon>
        <taxon>Craniata</taxon>
        <taxon>Vertebrata</taxon>
        <taxon>Euteleostomi</taxon>
        <taxon>Lepidosauria</taxon>
        <taxon>Squamata</taxon>
        <taxon>Bifurcata</taxon>
        <taxon>Unidentata</taxon>
        <taxon>Episquamata</taxon>
        <taxon>Toxicofera</taxon>
        <taxon>Anguimorpha</taxon>
        <taxon>Paleoanguimorpha</taxon>
        <taxon>Varanoidea</taxon>
        <taxon>Varanidae</taxon>
        <taxon>Varanus</taxon>
    </lineage>
</organism>
<name>A0A8D2J2T4_VARKO</name>
<protein>
    <submittedName>
        <fullName evidence="5">Centriolin</fullName>
    </submittedName>
</protein>
<feature type="coiled-coil region" evidence="3">
    <location>
        <begin position="1259"/>
        <end position="1331"/>
    </location>
</feature>
<dbReference type="SMART" id="SM00369">
    <property type="entry name" value="LRR_TYP"/>
    <property type="match status" value="4"/>
</dbReference>
<dbReference type="PROSITE" id="PS51257">
    <property type="entry name" value="PROKAR_LIPOPROTEIN"/>
    <property type="match status" value="1"/>
</dbReference>
<feature type="compositionally biased region" description="Low complexity" evidence="4">
    <location>
        <begin position="1103"/>
        <end position="1116"/>
    </location>
</feature>
<feature type="coiled-coil region" evidence="3">
    <location>
        <begin position="1474"/>
        <end position="1557"/>
    </location>
</feature>
<dbReference type="Ensembl" id="ENSVKKT00000008955.1">
    <property type="protein sequence ID" value="ENSVKKP00000008732.1"/>
    <property type="gene ID" value="ENSVKKG00000005216.1"/>
</dbReference>
<proteinExistence type="predicted"/>
<feature type="coiled-coil region" evidence="3">
    <location>
        <begin position="1653"/>
        <end position="1856"/>
    </location>
</feature>
<evidence type="ECO:0000313" key="5">
    <source>
        <dbReference type="Ensembl" id="ENSVKKP00000008732.1"/>
    </source>
</evidence>
<feature type="region of interest" description="Disordered" evidence="4">
    <location>
        <begin position="2135"/>
        <end position="2170"/>
    </location>
</feature>
<dbReference type="PANTHER" id="PTHR45973">
    <property type="entry name" value="PROTEIN PHOSPHATASE 1 REGULATORY SUBUNIT SDS22-RELATED"/>
    <property type="match status" value="1"/>
</dbReference>
<feature type="coiled-coil region" evidence="3">
    <location>
        <begin position="832"/>
        <end position="970"/>
    </location>
</feature>
<evidence type="ECO:0000256" key="2">
    <source>
        <dbReference type="ARBA" id="ARBA00022737"/>
    </source>
</evidence>
<accession>A0A8D2J2T4</accession>
<dbReference type="InterPro" id="IPR050576">
    <property type="entry name" value="Cilia_flagella_integrity"/>
</dbReference>
<feature type="coiled-coil region" evidence="3">
    <location>
        <begin position="553"/>
        <end position="784"/>
    </location>
</feature>
<feature type="coiled-coil region" evidence="3">
    <location>
        <begin position="1003"/>
        <end position="1037"/>
    </location>
</feature>